<name>A0A7V8JNK9_9BURK</name>
<keyword evidence="1" id="KW-0812">Transmembrane</keyword>
<gene>
    <name evidence="2" type="ORF">GAK30_03758</name>
</gene>
<dbReference type="AlphaFoldDB" id="A0A7V8JNK9"/>
<keyword evidence="1" id="KW-1133">Transmembrane helix</keyword>
<organism evidence="2 3">
    <name type="scientific">Paracidovorax wautersii</name>
    <dbReference type="NCBI Taxonomy" id="1177982"/>
    <lineage>
        <taxon>Bacteria</taxon>
        <taxon>Pseudomonadati</taxon>
        <taxon>Pseudomonadota</taxon>
        <taxon>Betaproteobacteria</taxon>
        <taxon>Burkholderiales</taxon>
        <taxon>Comamonadaceae</taxon>
        <taxon>Paracidovorax</taxon>
    </lineage>
</organism>
<evidence type="ECO:0000313" key="2">
    <source>
        <dbReference type="EMBL" id="KAF1018267.1"/>
    </source>
</evidence>
<accession>A0A7V8JNK9</accession>
<proteinExistence type="predicted"/>
<dbReference type="Proteomes" id="UP000461670">
    <property type="component" value="Unassembled WGS sequence"/>
</dbReference>
<evidence type="ECO:0000313" key="3">
    <source>
        <dbReference type="Proteomes" id="UP000461670"/>
    </source>
</evidence>
<evidence type="ECO:0000256" key="1">
    <source>
        <dbReference type="SAM" id="Phobius"/>
    </source>
</evidence>
<reference evidence="3" key="1">
    <citation type="journal article" date="2020" name="MBio">
        <title>Horizontal gene transfer to a defensive symbiont with a reduced genome amongst a multipartite beetle microbiome.</title>
        <authorList>
            <person name="Waterworth S.C."/>
            <person name="Florez L.V."/>
            <person name="Rees E.R."/>
            <person name="Hertweck C."/>
            <person name="Kaltenpoth M."/>
            <person name="Kwan J.C."/>
        </authorList>
    </citation>
    <scope>NUCLEOTIDE SEQUENCE [LARGE SCALE GENOMIC DNA]</scope>
</reference>
<dbReference type="EMBL" id="WNDQ01000094">
    <property type="protein sequence ID" value="KAF1018267.1"/>
    <property type="molecule type" value="Genomic_DNA"/>
</dbReference>
<comment type="caution">
    <text evidence="2">The sequence shown here is derived from an EMBL/GenBank/DDBJ whole genome shotgun (WGS) entry which is preliminary data.</text>
</comment>
<protein>
    <submittedName>
        <fullName evidence="2">Uncharacterized protein</fullName>
    </submittedName>
</protein>
<feature type="transmembrane region" description="Helical" evidence="1">
    <location>
        <begin position="6"/>
        <end position="24"/>
    </location>
</feature>
<keyword evidence="1" id="KW-0472">Membrane</keyword>
<sequence length="49" mass="5343">MTNFQRIAVGLVAAVSLVSVLFVVTNHSNERQALYTKTHPAATAEETKK</sequence>